<evidence type="ECO:0000313" key="1">
    <source>
        <dbReference type="EMBL" id="KRM72658.1"/>
    </source>
</evidence>
<keyword evidence="2" id="KW-1185">Reference proteome</keyword>
<reference evidence="1 2" key="1">
    <citation type="journal article" date="2015" name="Genome Announc.">
        <title>Expanding the biotechnology potential of lactobacilli through comparative genomics of 213 strains and associated genera.</title>
        <authorList>
            <person name="Sun Z."/>
            <person name="Harris H.M."/>
            <person name="McCann A."/>
            <person name="Guo C."/>
            <person name="Argimon S."/>
            <person name="Zhang W."/>
            <person name="Yang X."/>
            <person name="Jeffery I.B."/>
            <person name="Cooney J.C."/>
            <person name="Kagawa T.F."/>
            <person name="Liu W."/>
            <person name="Song Y."/>
            <person name="Salvetti E."/>
            <person name="Wrobel A."/>
            <person name="Rasinkangas P."/>
            <person name="Parkhill J."/>
            <person name="Rea M.C."/>
            <person name="O'Sullivan O."/>
            <person name="Ritari J."/>
            <person name="Douillard F.P."/>
            <person name="Paul Ross R."/>
            <person name="Yang R."/>
            <person name="Briner A.E."/>
            <person name="Felis G.E."/>
            <person name="de Vos W.M."/>
            <person name="Barrangou R."/>
            <person name="Klaenhammer T.R."/>
            <person name="Caufield P.W."/>
            <person name="Cui Y."/>
            <person name="Zhang H."/>
            <person name="O'Toole P.W."/>
        </authorList>
    </citation>
    <scope>NUCLEOTIDE SEQUENCE [LARGE SCALE GENOMIC DNA]</scope>
    <source>
        <strain evidence="1 2">DSM 23927</strain>
    </source>
</reference>
<dbReference type="STRING" id="1423727.FC34_GL000368"/>
<dbReference type="EMBL" id="AYZQ01000001">
    <property type="protein sequence ID" value="KRM72658.1"/>
    <property type="molecule type" value="Genomic_DNA"/>
</dbReference>
<accession>A0A0R2B1N1</accession>
<name>A0A0R2B1N1_9LACO</name>
<evidence type="ECO:0000313" key="2">
    <source>
        <dbReference type="Proteomes" id="UP000051672"/>
    </source>
</evidence>
<protein>
    <submittedName>
        <fullName evidence="1">Uncharacterized protein</fullName>
    </submittedName>
</protein>
<gene>
    <name evidence="1" type="ORF">FC34_GL000368</name>
</gene>
<sequence length="111" mass="12152">MIEMKHDRNKDTQAIIDMNDSLMMNAASHLPAGTDVAQQVVAATASGIAGLDALLNDNGIAQREYKAVASGYLIDEYGLSGAELEGEIDALMTEALHYLDRHQKDFDNWQK</sequence>
<dbReference type="Proteomes" id="UP000051672">
    <property type="component" value="Unassembled WGS sequence"/>
</dbReference>
<organism evidence="1 2">
    <name type="scientific">Lacticaseibacillus brantae DSM 23927</name>
    <dbReference type="NCBI Taxonomy" id="1423727"/>
    <lineage>
        <taxon>Bacteria</taxon>
        <taxon>Bacillati</taxon>
        <taxon>Bacillota</taxon>
        <taxon>Bacilli</taxon>
        <taxon>Lactobacillales</taxon>
        <taxon>Lactobacillaceae</taxon>
        <taxon>Lacticaseibacillus</taxon>
    </lineage>
</organism>
<comment type="caution">
    <text evidence="1">The sequence shown here is derived from an EMBL/GenBank/DDBJ whole genome shotgun (WGS) entry which is preliminary data.</text>
</comment>
<dbReference type="AlphaFoldDB" id="A0A0R2B1N1"/>
<dbReference type="PATRIC" id="fig|1423727.3.peg.370"/>
<proteinExistence type="predicted"/>